<comment type="pathway">
    <text evidence="1">Secondary metabolite biosynthesis.</text>
</comment>
<dbReference type="Gene3D" id="3.30.559.10">
    <property type="entry name" value="Chloramphenicol acetyltransferase-like domain"/>
    <property type="match status" value="2"/>
</dbReference>
<sequence length="492" mass="55085">MVITLRPARDAQTKVAPRVVAGDEVVELPFFDDTLLLQTFVLHSMFVFDEALDVLKLQDGLERLGQRAGWRKLAARLRRNTAGQLEFHIPTEFSSQRPAITQTHIHHETPLSKHPVSSFLPKSSAQPAIVGNAEDLRPLYEGPNCPSKLDDYLYEDRSVVGLHVVSFQDATVLTLNWIHAAFDATAKKAILDAWILAMLGREDQIPTPVSYRADALKDLGTNPQSPHALADRKTSTLGMIRWALSNVTDLFFRSQETRIICLPAGFVENLHAVAMKELVASPPGPGEERPFVSEGDILTAWVARLAVSHLSRYPDRTVAVQNAFSARKVLRQYLPADQPYIANCAFFFNVLLPIKDVLGRPLSYTAWQIRRAIKQQTTTEQTEAYCALLRSSGQNKLPPFFGDSSMHMLSFSNWTKIDFFGLDFSAVALNGAGPVRPKYIQNVQTPYKFTEMFPIVGKDEQGNYWLSGTRTTQNWDIIEQALREESPMTGST</sequence>
<reference evidence="5" key="2">
    <citation type="submission" date="2020-04" db="EMBL/GenBank/DDBJ databases">
        <authorList>
            <person name="Santos R.A.C."/>
            <person name="Steenwyk J.L."/>
            <person name="Rivero-Menendez O."/>
            <person name="Mead M.E."/>
            <person name="Silva L.P."/>
            <person name="Bastos R.W."/>
            <person name="Alastruey-Izquierdo A."/>
            <person name="Goldman G.H."/>
            <person name="Rokas A."/>
        </authorList>
    </citation>
    <scope>NUCLEOTIDE SEQUENCE</scope>
    <source>
        <strain evidence="5">CNM-CM8927</strain>
    </source>
</reference>
<comment type="similarity">
    <text evidence="2">Belongs to the plant acyltransferase family.</text>
</comment>
<gene>
    <name evidence="5" type="ORF">CNMCM8927_004055</name>
</gene>
<dbReference type="AlphaFoldDB" id="A0AAN5YT20"/>
<dbReference type="Pfam" id="PF02458">
    <property type="entry name" value="Transferase"/>
    <property type="match status" value="1"/>
</dbReference>
<reference evidence="5" key="1">
    <citation type="journal article" date="2020" name="bioRxiv">
        <title>Genomic and phenotypic heterogeneity of clinical isolates of the human pathogens Aspergillus fumigatus, Aspergillus lentulus and Aspergillus fumigatiaffinis.</title>
        <authorList>
            <person name="dos Santos R.A.C."/>
            <person name="Steenwyk J.L."/>
            <person name="Rivero-Menendez O."/>
            <person name="Mead M.E."/>
            <person name="Silva L.P."/>
            <person name="Bastos R.W."/>
            <person name="Alastruey-Izquierdo A."/>
            <person name="Goldman G.H."/>
            <person name="Rokas A."/>
        </authorList>
    </citation>
    <scope>NUCLEOTIDE SEQUENCE</scope>
    <source>
        <strain evidence="5">CNM-CM8927</strain>
    </source>
</reference>
<evidence type="ECO:0000313" key="6">
    <source>
        <dbReference type="Proteomes" id="UP000649114"/>
    </source>
</evidence>
<evidence type="ECO:0000256" key="4">
    <source>
        <dbReference type="ARBA" id="ARBA00023315"/>
    </source>
</evidence>
<evidence type="ECO:0000256" key="1">
    <source>
        <dbReference type="ARBA" id="ARBA00005179"/>
    </source>
</evidence>
<dbReference type="Proteomes" id="UP000649114">
    <property type="component" value="Unassembled WGS sequence"/>
</dbReference>
<accession>A0AAN5YT20</accession>
<dbReference type="EMBL" id="JAAAPU010000023">
    <property type="protein sequence ID" value="KAF4206960.1"/>
    <property type="molecule type" value="Genomic_DNA"/>
</dbReference>
<name>A0AAN5YT20_ASPLE</name>
<comment type="caution">
    <text evidence="5">The sequence shown here is derived from an EMBL/GenBank/DDBJ whole genome shotgun (WGS) entry which is preliminary data.</text>
</comment>
<evidence type="ECO:0008006" key="7">
    <source>
        <dbReference type="Google" id="ProtNLM"/>
    </source>
</evidence>
<protein>
    <recommendedName>
        <fullName evidence="7">LysR family regulatory protein</fullName>
    </recommendedName>
</protein>
<keyword evidence="4" id="KW-0012">Acyltransferase</keyword>
<dbReference type="PANTHER" id="PTHR31896">
    <property type="entry name" value="FAMILY REGULATORY PROTEIN, PUTATIVE (AFU_ORTHOLOGUE AFUA_3G14730)-RELATED"/>
    <property type="match status" value="1"/>
</dbReference>
<evidence type="ECO:0000256" key="2">
    <source>
        <dbReference type="ARBA" id="ARBA00009861"/>
    </source>
</evidence>
<organism evidence="5 6">
    <name type="scientific">Aspergillus lentulus</name>
    <dbReference type="NCBI Taxonomy" id="293939"/>
    <lineage>
        <taxon>Eukaryota</taxon>
        <taxon>Fungi</taxon>
        <taxon>Dikarya</taxon>
        <taxon>Ascomycota</taxon>
        <taxon>Pezizomycotina</taxon>
        <taxon>Eurotiomycetes</taxon>
        <taxon>Eurotiomycetidae</taxon>
        <taxon>Eurotiales</taxon>
        <taxon>Aspergillaceae</taxon>
        <taxon>Aspergillus</taxon>
        <taxon>Aspergillus subgen. Fumigati</taxon>
    </lineage>
</organism>
<dbReference type="PANTHER" id="PTHR31896:SF69">
    <property type="entry name" value="FAMILY REGULATORY PROTEIN, PUTATIVE (AFU_ORTHOLOGUE AFUA_3G14730)-RELATED"/>
    <property type="match status" value="1"/>
</dbReference>
<dbReference type="GO" id="GO:0016746">
    <property type="term" value="F:acyltransferase activity"/>
    <property type="evidence" value="ECO:0007669"/>
    <property type="project" value="UniProtKB-KW"/>
</dbReference>
<dbReference type="InterPro" id="IPR023213">
    <property type="entry name" value="CAT-like_dom_sf"/>
</dbReference>
<evidence type="ECO:0000313" key="5">
    <source>
        <dbReference type="EMBL" id="KAF4206960.1"/>
    </source>
</evidence>
<evidence type="ECO:0000256" key="3">
    <source>
        <dbReference type="ARBA" id="ARBA00022679"/>
    </source>
</evidence>
<proteinExistence type="inferred from homology"/>
<keyword evidence="3" id="KW-0808">Transferase</keyword>
<dbReference type="InterPro" id="IPR051283">
    <property type="entry name" value="Sec_Metabolite_Acyltrans"/>
</dbReference>